<accession>A0ABW1TVW0</accession>
<dbReference type="RefSeq" id="WP_371439052.1">
    <property type="nucleotide sequence ID" value="NZ_JBHSRS010000018.1"/>
</dbReference>
<dbReference type="CDD" id="cd07078">
    <property type="entry name" value="ALDH"/>
    <property type="match status" value="1"/>
</dbReference>
<dbReference type="Proteomes" id="UP001596270">
    <property type="component" value="Unassembled WGS sequence"/>
</dbReference>
<organism evidence="5 6">
    <name type="scientific">Polaromonas aquatica</name>
    <dbReference type="NCBI Taxonomy" id="332657"/>
    <lineage>
        <taxon>Bacteria</taxon>
        <taxon>Pseudomonadati</taxon>
        <taxon>Pseudomonadota</taxon>
        <taxon>Betaproteobacteria</taxon>
        <taxon>Burkholderiales</taxon>
        <taxon>Comamonadaceae</taxon>
        <taxon>Polaromonas</taxon>
    </lineage>
</organism>
<dbReference type="InterPro" id="IPR016162">
    <property type="entry name" value="Ald_DH_N"/>
</dbReference>
<evidence type="ECO:0000256" key="3">
    <source>
        <dbReference type="RuleBase" id="RU003345"/>
    </source>
</evidence>
<feature type="domain" description="Aldehyde dehydrogenase" evidence="4">
    <location>
        <begin position="33"/>
        <end position="485"/>
    </location>
</feature>
<protein>
    <submittedName>
        <fullName evidence="5">Aldehyde dehydrogenase</fullName>
    </submittedName>
</protein>
<dbReference type="Gene3D" id="3.40.309.10">
    <property type="entry name" value="Aldehyde Dehydrogenase, Chain A, domain 2"/>
    <property type="match status" value="1"/>
</dbReference>
<evidence type="ECO:0000313" key="5">
    <source>
        <dbReference type="EMBL" id="MFC6281385.1"/>
    </source>
</evidence>
<evidence type="ECO:0000256" key="1">
    <source>
        <dbReference type="ARBA" id="ARBA00023002"/>
    </source>
</evidence>
<sequence length="490" mass="51715">MSASYSPQDYARLLSEIPEGCIYVDGAYVRTTDRHEVFGKADGRLITLCGYASPDDLNAAVSAAKTAAPGWAAKAPAERSKVLQAIARALESRFKEFVALESHHGGKTIADAEIDIRAAIGTLQWFAGCAERLDGRVVASGSTIHRYVRREPLGVCSLILPWNFPLLLMLWKLAPALAAGNTVVVKPASETPLSTLAFAALAVEAGLPRGVFNVVPGSGRAIGMLLATHPDVAKVSFTGSTEVGIQVAEAAARTVKRVTLELGGKSPAVICDDADLDRAAIGTAAGVFGHAGQKCAARTRCIVMESVADELVEKIAARAKLLKVGDPMQASTTLGPVINKSAQKNILAYCDSALAEGARLVCGGKAPESLPGPFVEATIFDHAHNNMKIAREEIFGPVLTVIRVKDMEEAIRVANDSDYGLAATVWTRSLARGHQLAARIEAGTVSVNTPAVIGIEMPFGGYKQSGYGRELGVEGMDAYLQHKSIVMDVT</sequence>
<dbReference type="InterPro" id="IPR016161">
    <property type="entry name" value="Ald_DH/histidinol_DH"/>
</dbReference>
<reference evidence="6" key="1">
    <citation type="journal article" date="2019" name="Int. J. Syst. Evol. Microbiol.">
        <title>The Global Catalogue of Microorganisms (GCM) 10K type strain sequencing project: providing services to taxonomists for standard genome sequencing and annotation.</title>
        <authorList>
            <consortium name="The Broad Institute Genomics Platform"/>
            <consortium name="The Broad Institute Genome Sequencing Center for Infectious Disease"/>
            <person name="Wu L."/>
            <person name="Ma J."/>
        </authorList>
    </citation>
    <scope>NUCLEOTIDE SEQUENCE [LARGE SCALE GENOMIC DNA]</scope>
    <source>
        <strain evidence="6">CCUG 39402</strain>
    </source>
</reference>
<dbReference type="PANTHER" id="PTHR11699">
    <property type="entry name" value="ALDEHYDE DEHYDROGENASE-RELATED"/>
    <property type="match status" value="1"/>
</dbReference>
<dbReference type="PROSITE" id="PS00070">
    <property type="entry name" value="ALDEHYDE_DEHYDR_CYS"/>
    <property type="match status" value="1"/>
</dbReference>
<comment type="similarity">
    <text evidence="3">Belongs to the aldehyde dehydrogenase family.</text>
</comment>
<dbReference type="EMBL" id="JBHSRS010000018">
    <property type="protein sequence ID" value="MFC6281385.1"/>
    <property type="molecule type" value="Genomic_DNA"/>
</dbReference>
<keyword evidence="6" id="KW-1185">Reference proteome</keyword>
<dbReference type="InterPro" id="IPR015590">
    <property type="entry name" value="Aldehyde_DH_dom"/>
</dbReference>
<name>A0ABW1TVW0_9BURK</name>
<dbReference type="Gene3D" id="3.40.605.10">
    <property type="entry name" value="Aldehyde Dehydrogenase, Chain A, domain 1"/>
    <property type="match status" value="1"/>
</dbReference>
<feature type="active site" evidence="2">
    <location>
        <position position="261"/>
    </location>
</feature>
<dbReference type="InterPro" id="IPR016163">
    <property type="entry name" value="Ald_DH_C"/>
</dbReference>
<comment type="caution">
    <text evidence="5">The sequence shown here is derived from an EMBL/GenBank/DDBJ whole genome shotgun (WGS) entry which is preliminary data.</text>
</comment>
<dbReference type="InterPro" id="IPR029510">
    <property type="entry name" value="Ald_DH_CS_GLU"/>
</dbReference>
<dbReference type="InterPro" id="IPR016160">
    <property type="entry name" value="Ald_DH_CS_CYS"/>
</dbReference>
<dbReference type="SUPFAM" id="SSF53720">
    <property type="entry name" value="ALDH-like"/>
    <property type="match status" value="1"/>
</dbReference>
<evidence type="ECO:0000256" key="2">
    <source>
        <dbReference type="PROSITE-ProRule" id="PRU10007"/>
    </source>
</evidence>
<proteinExistence type="inferred from homology"/>
<dbReference type="Pfam" id="PF00171">
    <property type="entry name" value="Aldedh"/>
    <property type="match status" value="1"/>
</dbReference>
<dbReference type="PROSITE" id="PS00687">
    <property type="entry name" value="ALDEHYDE_DEHYDR_GLU"/>
    <property type="match status" value="1"/>
</dbReference>
<evidence type="ECO:0000313" key="6">
    <source>
        <dbReference type="Proteomes" id="UP001596270"/>
    </source>
</evidence>
<keyword evidence="1 3" id="KW-0560">Oxidoreductase</keyword>
<gene>
    <name evidence="5" type="ORF">ACFQND_09105</name>
</gene>
<evidence type="ECO:0000259" key="4">
    <source>
        <dbReference type="Pfam" id="PF00171"/>
    </source>
</evidence>